<dbReference type="AlphaFoldDB" id="A0A645E823"/>
<evidence type="ECO:0000256" key="1">
    <source>
        <dbReference type="SAM" id="MobiDB-lite"/>
    </source>
</evidence>
<organism evidence="2">
    <name type="scientific">bioreactor metagenome</name>
    <dbReference type="NCBI Taxonomy" id="1076179"/>
    <lineage>
        <taxon>unclassified sequences</taxon>
        <taxon>metagenomes</taxon>
        <taxon>ecological metagenomes</taxon>
    </lineage>
</organism>
<reference evidence="2" key="1">
    <citation type="submission" date="2019-08" db="EMBL/GenBank/DDBJ databases">
        <authorList>
            <person name="Kucharzyk K."/>
            <person name="Murdoch R.W."/>
            <person name="Higgins S."/>
            <person name="Loffler F."/>
        </authorList>
    </citation>
    <scope>NUCLEOTIDE SEQUENCE</scope>
</reference>
<comment type="caution">
    <text evidence="2">The sequence shown here is derived from an EMBL/GenBank/DDBJ whole genome shotgun (WGS) entry which is preliminary data.</text>
</comment>
<gene>
    <name evidence="2" type="ORF">SDC9_144113</name>
</gene>
<proteinExistence type="predicted"/>
<accession>A0A645E823</accession>
<feature type="region of interest" description="Disordered" evidence="1">
    <location>
        <begin position="46"/>
        <end position="79"/>
    </location>
</feature>
<evidence type="ECO:0000313" key="2">
    <source>
        <dbReference type="EMBL" id="MPM96943.1"/>
    </source>
</evidence>
<feature type="compositionally biased region" description="Basic and acidic residues" evidence="1">
    <location>
        <begin position="64"/>
        <end position="79"/>
    </location>
</feature>
<name>A0A645E823_9ZZZZ</name>
<dbReference type="EMBL" id="VSSQ01043281">
    <property type="protein sequence ID" value="MPM96943.1"/>
    <property type="molecule type" value="Genomic_DNA"/>
</dbReference>
<sequence>MLSAPVAHPMKPLIRFSARSAEVRPRTGKPHSAIAQNRIVRLAPMREGWNVRGDPPPKGKRRVPPREILRSHAGDTAEQHRARHRAFVLLSQSSPHGQFRGTLLLVLEPVEPCHSPQISAVQFVG</sequence>
<protein>
    <submittedName>
        <fullName evidence="2">Uncharacterized protein</fullName>
    </submittedName>
</protein>